<feature type="active site" description="Acyl-ester intermediate" evidence="3">
    <location>
        <position position="206"/>
    </location>
</feature>
<feature type="active site" description="Charge relay system" evidence="3">
    <location>
        <position position="107"/>
    </location>
</feature>
<comment type="similarity">
    <text evidence="1">Belongs to the amidase family.</text>
</comment>
<dbReference type="PIRSF" id="PIRSF001221">
    <property type="entry name" value="Amidase_fungi"/>
    <property type="match status" value="1"/>
</dbReference>
<dbReference type="EMBL" id="KV878363">
    <property type="protein sequence ID" value="OJJ42258.1"/>
    <property type="molecule type" value="Genomic_DNA"/>
</dbReference>
<dbReference type="RefSeq" id="XP_022576768.1">
    <property type="nucleotide sequence ID" value="XM_022730165.1"/>
</dbReference>
<dbReference type="InterPro" id="IPR036928">
    <property type="entry name" value="AS_sf"/>
</dbReference>
<dbReference type="SUPFAM" id="SSF75304">
    <property type="entry name" value="Amidase signature (AS) enzymes"/>
    <property type="match status" value="1"/>
</dbReference>
<sequence length="516" mass="56628">MASETKADWDVPDPLPLNVQGIPQQVLTREEVEITSLDAPQITEAIQTRRFSCETVVRAFLRRAALAQELVNCVTGLLPEYAIERARYLDSLPQPLGPLHGIPVSVKEQFGFEGRVTTNSFVAWRDRPQGPPCSLNRRLEDAGAVIIARTTQPQTAMHLETNSNLYGRTLNPWNRNLTSGGSSGGEGALIVLGGSALGIGGDIGGSIRCPAANCGVYGFKPTPFRIGNTGTMGTISGQEGIIGCLGPLSPSLAGIELFMKAYLGQSPWMEENTLVPVPWREISLPSNLKIAVMWSDGVVNPHPPITRALKSVVSALRDAGVTVVDWKPEGHEEAWEITSALYFEDGGQRVREILALGDEPALPLTEWLLTETNIRARSVQEVWELKTKRNAYRAMYNNLWLSTGKDDGHVVDAILCPVGPGCAPPHDQAKYWGYTSHWNLLEYPAIAFPVARVDAELDQADSTYSPMNEKDSFNHSLYPGPEMYKDAPVSLQLVTRRFEDEKCLAVTRLIEQAMKN</sequence>
<dbReference type="AlphaFoldDB" id="A0A1L9S516"/>
<reference evidence="6" key="1">
    <citation type="journal article" date="2017" name="Genome Biol.">
        <title>Comparative genomics reveals high biological diversity and specific adaptations in the industrially and medically important fungal genus Aspergillus.</title>
        <authorList>
            <person name="de Vries R.P."/>
            <person name="Riley R."/>
            <person name="Wiebenga A."/>
            <person name="Aguilar-Osorio G."/>
            <person name="Amillis S."/>
            <person name="Uchima C.A."/>
            <person name="Anderluh G."/>
            <person name="Asadollahi M."/>
            <person name="Askin M."/>
            <person name="Barry K."/>
            <person name="Battaglia E."/>
            <person name="Bayram O."/>
            <person name="Benocci T."/>
            <person name="Braus-Stromeyer S.A."/>
            <person name="Caldana C."/>
            <person name="Canovas D."/>
            <person name="Cerqueira G.C."/>
            <person name="Chen F."/>
            <person name="Chen W."/>
            <person name="Choi C."/>
            <person name="Clum A."/>
            <person name="Dos Santos R.A."/>
            <person name="Damasio A.R."/>
            <person name="Diallinas G."/>
            <person name="Emri T."/>
            <person name="Fekete E."/>
            <person name="Flipphi M."/>
            <person name="Freyberg S."/>
            <person name="Gallo A."/>
            <person name="Gournas C."/>
            <person name="Habgood R."/>
            <person name="Hainaut M."/>
            <person name="Harispe M.L."/>
            <person name="Henrissat B."/>
            <person name="Hilden K.S."/>
            <person name="Hope R."/>
            <person name="Hossain A."/>
            <person name="Karabika E."/>
            <person name="Karaffa L."/>
            <person name="Karanyi Z."/>
            <person name="Krasevec N."/>
            <person name="Kuo A."/>
            <person name="Kusch H."/>
            <person name="LaButti K."/>
            <person name="Lagendijk E.L."/>
            <person name="Lapidus A."/>
            <person name="Levasseur A."/>
            <person name="Lindquist E."/>
            <person name="Lipzen A."/>
            <person name="Logrieco A.F."/>
            <person name="MacCabe A."/>
            <person name="Maekelae M.R."/>
            <person name="Malavazi I."/>
            <person name="Melin P."/>
            <person name="Meyer V."/>
            <person name="Mielnichuk N."/>
            <person name="Miskei M."/>
            <person name="Molnar A.P."/>
            <person name="Mule G."/>
            <person name="Ngan C.Y."/>
            <person name="Orejas M."/>
            <person name="Orosz E."/>
            <person name="Ouedraogo J.P."/>
            <person name="Overkamp K.M."/>
            <person name="Park H.-S."/>
            <person name="Perrone G."/>
            <person name="Piumi F."/>
            <person name="Punt P.J."/>
            <person name="Ram A.F."/>
            <person name="Ramon A."/>
            <person name="Rauscher S."/>
            <person name="Record E."/>
            <person name="Riano-Pachon D.M."/>
            <person name="Robert V."/>
            <person name="Roehrig J."/>
            <person name="Ruller R."/>
            <person name="Salamov A."/>
            <person name="Salih N.S."/>
            <person name="Samson R.A."/>
            <person name="Sandor E."/>
            <person name="Sanguinetti M."/>
            <person name="Schuetze T."/>
            <person name="Sepcic K."/>
            <person name="Shelest E."/>
            <person name="Sherlock G."/>
            <person name="Sophianopoulou V."/>
            <person name="Squina F.M."/>
            <person name="Sun H."/>
            <person name="Susca A."/>
            <person name="Todd R.B."/>
            <person name="Tsang A."/>
            <person name="Unkles S.E."/>
            <person name="van de Wiele N."/>
            <person name="van Rossen-Uffink D."/>
            <person name="Oliveira J.V."/>
            <person name="Vesth T.C."/>
            <person name="Visser J."/>
            <person name="Yu J.-H."/>
            <person name="Zhou M."/>
            <person name="Andersen M.R."/>
            <person name="Archer D.B."/>
            <person name="Baker S.E."/>
            <person name="Benoit I."/>
            <person name="Brakhage A.A."/>
            <person name="Braus G.H."/>
            <person name="Fischer R."/>
            <person name="Frisvad J.C."/>
            <person name="Goldman G.H."/>
            <person name="Houbraken J."/>
            <person name="Oakley B."/>
            <person name="Pocsi I."/>
            <person name="Scazzocchio C."/>
            <person name="Seiboth B."/>
            <person name="vanKuyk P.A."/>
            <person name="Wortman J."/>
            <person name="Dyer P.S."/>
            <person name="Grigoriev I.V."/>
        </authorList>
    </citation>
    <scope>NUCLEOTIDE SEQUENCE [LARGE SCALE GENOMIC DNA]</scope>
    <source>
        <strain evidence="6">CBS 506.65</strain>
    </source>
</reference>
<dbReference type="OrthoDB" id="6428749at2759"/>
<evidence type="ECO:0000256" key="1">
    <source>
        <dbReference type="ARBA" id="ARBA00009199"/>
    </source>
</evidence>
<dbReference type="Gene3D" id="3.90.1300.10">
    <property type="entry name" value="Amidase signature (AS) domain"/>
    <property type="match status" value="1"/>
</dbReference>
<dbReference type="InterPro" id="IPR023631">
    <property type="entry name" value="Amidase_dom"/>
</dbReference>
<accession>A0A1L9S516</accession>
<dbReference type="Pfam" id="PF01425">
    <property type="entry name" value="Amidase"/>
    <property type="match status" value="1"/>
</dbReference>
<organism evidence="5 6">
    <name type="scientific">Penicilliopsis zonata CBS 506.65</name>
    <dbReference type="NCBI Taxonomy" id="1073090"/>
    <lineage>
        <taxon>Eukaryota</taxon>
        <taxon>Fungi</taxon>
        <taxon>Dikarya</taxon>
        <taxon>Ascomycota</taxon>
        <taxon>Pezizomycotina</taxon>
        <taxon>Eurotiomycetes</taxon>
        <taxon>Eurotiomycetidae</taxon>
        <taxon>Eurotiales</taxon>
        <taxon>Aspergillaceae</taxon>
        <taxon>Penicilliopsis</taxon>
    </lineage>
</organism>
<evidence type="ECO:0000313" key="6">
    <source>
        <dbReference type="Proteomes" id="UP000184188"/>
    </source>
</evidence>
<name>A0A1L9S516_9EURO</name>
<dbReference type="VEuPathDB" id="FungiDB:ASPZODRAFT_77375"/>
<gene>
    <name evidence="5" type="ORF">ASPZODRAFT_77375</name>
</gene>
<dbReference type="PANTHER" id="PTHR46072:SF4">
    <property type="entry name" value="AMIDASE C550.07-RELATED"/>
    <property type="match status" value="1"/>
</dbReference>
<feature type="active site" description="Charge relay system" evidence="3">
    <location>
        <position position="182"/>
    </location>
</feature>
<dbReference type="GO" id="GO:0016787">
    <property type="term" value="F:hydrolase activity"/>
    <property type="evidence" value="ECO:0007669"/>
    <property type="project" value="UniProtKB-KW"/>
</dbReference>
<dbReference type="STRING" id="1073090.A0A1L9S516"/>
<keyword evidence="2" id="KW-0378">Hydrolase</keyword>
<keyword evidence="6" id="KW-1185">Reference proteome</keyword>
<dbReference type="Proteomes" id="UP000184188">
    <property type="component" value="Unassembled WGS sequence"/>
</dbReference>
<feature type="domain" description="Amidase" evidence="4">
    <location>
        <begin position="56"/>
        <end position="504"/>
    </location>
</feature>
<evidence type="ECO:0000259" key="4">
    <source>
        <dbReference type="Pfam" id="PF01425"/>
    </source>
</evidence>
<dbReference type="PANTHER" id="PTHR46072">
    <property type="entry name" value="AMIDASE-RELATED-RELATED"/>
    <property type="match status" value="1"/>
</dbReference>
<evidence type="ECO:0000256" key="2">
    <source>
        <dbReference type="ARBA" id="ARBA00022801"/>
    </source>
</evidence>
<protein>
    <recommendedName>
        <fullName evidence="4">Amidase domain-containing protein</fullName>
    </recommendedName>
</protein>
<dbReference type="GeneID" id="34616629"/>
<evidence type="ECO:0000256" key="3">
    <source>
        <dbReference type="PIRSR" id="PIRSR001221-1"/>
    </source>
</evidence>
<proteinExistence type="inferred from homology"/>
<evidence type="ECO:0000313" key="5">
    <source>
        <dbReference type="EMBL" id="OJJ42258.1"/>
    </source>
</evidence>